<accession>A0AAV9IID2</accession>
<feature type="transmembrane region" description="Helical" evidence="2">
    <location>
        <begin position="102"/>
        <end position="124"/>
    </location>
</feature>
<organism evidence="3 4">
    <name type="scientific">Galdieria yellowstonensis</name>
    <dbReference type="NCBI Taxonomy" id="3028027"/>
    <lineage>
        <taxon>Eukaryota</taxon>
        <taxon>Rhodophyta</taxon>
        <taxon>Bangiophyceae</taxon>
        <taxon>Galdieriales</taxon>
        <taxon>Galdieriaceae</taxon>
        <taxon>Galdieria</taxon>
    </lineage>
</organism>
<dbReference type="AlphaFoldDB" id="A0AAV9IID2"/>
<protein>
    <submittedName>
        <fullName evidence="3">Uncharacterized protein</fullName>
    </submittedName>
</protein>
<keyword evidence="2" id="KW-0472">Membrane</keyword>
<sequence length="175" mass="20165">MSSLGFLAGGPLLDTTYKTIFSSSNNCRLVFHSLRKCSCCGRPIQFPRLPFLFSMKQHHEQQQQQQWMLSTIWTPLVLWKLAEEDTAIPQGLPPEPNLWEKYLISIAFVLGIVLTIGVVILTFAEWRNKRLREESKTSSGLLGKKKQESSPSSGTNMNRFARRLKRREDKLRKKL</sequence>
<evidence type="ECO:0000313" key="4">
    <source>
        <dbReference type="Proteomes" id="UP001300502"/>
    </source>
</evidence>
<gene>
    <name evidence="3" type="ORF">GAYE_SCF34G4995</name>
</gene>
<evidence type="ECO:0000256" key="2">
    <source>
        <dbReference type="SAM" id="Phobius"/>
    </source>
</evidence>
<feature type="compositionally biased region" description="Polar residues" evidence="1">
    <location>
        <begin position="149"/>
        <end position="158"/>
    </location>
</feature>
<reference evidence="3 4" key="1">
    <citation type="submission" date="2022-07" db="EMBL/GenBank/DDBJ databases">
        <title>Genome-wide signatures of adaptation to extreme environments.</title>
        <authorList>
            <person name="Cho C.H."/>
            <person name="Yoon H.S."/>
        </authorList>
    </citation>
    <scope>NUCLEOTIDE SEQUENCE [LARGE SCALE GENOMIC DNA]</scope>
    <source>
        <strain evidence="3 4">108.79 E11</strain>
    </source>
</reference>
<keyword evidence="2" id="KW-1133">Transmembrane helix</keyword>
<evidence type="ECO:0000313" key="3">
    <source>
        <dbReference type="EMBL" id="KAK4527074.1"/>
    </source>
</evidence>
<evidence type="ECO:0000256" key="1">
    <source>
        <dbReference type="SAM" id="MobiDB-lite"/>
    </source>
</evidence>
<feature type="compositionally biased region" description="Basic and acidic residues" evidence="1">
    <location>
        <begin position="166"/>
        <end position="175"/>
    </location>
</feature>
<name>A0AAV9IID2_9RHOD</name>
<proteinExistence type="predicted"/>
<dbReference type="Proteomes" id="UP001300502">
    <property type="component" value="Unassembled WGS sequence"/>
</dbReference>
<feature type="region of interest" description="Disordered" evidence="1">
    <location>
        <begin position="137"/>
        <end position="175"/>
    </location>
</feature>
<keyword evidence="2" id="KW-0812">Transmembrane</keyword>
<dbReference type="EMBL" id="JANCYU010000047">
    <property type="protein sequence ID" value="KAK4527074.1"/>
    <property type="molecule type" value="Genomic_DNA"/>
</dbReference>
<keyword evidence="4" id="KW-1185">Reference proteome</keyword>
<comment type="caution">
    <text evidence="3">The sequence shown here is derived from an EMBL/GenBank/DDBJ whole genome shotgun (WGS) entry which is preliminary data.</text>
</comment>